<dbReference type="Pfam" id="PF07047">
    <property type="entry name" value="OPA3"/>
    <property type="match status" value="1"/>
</dbReference>
<evidence type="ECO:0000256" key="2">
    <source>
        <dbReference type="ARBA" id="ARBA00023054"/>
    </source>
</evidence>
<feature type="coiled-coil region" evidence="3">
    <location>
        <begin position="159"/>
        <end position="200"/>
    </location>
</feature>
<dbReference type="EMBL" id="MZNU01000022">
    <property type="protein sequence ID" value="OWP06948.1"/>
    <property type="molecule type" value="Genomic_DNA"/>
</dbReference>
<comment type="caution">
    <text evidence="5">The sequence shown here is derived from an EMBL/GenBank/DDBJ whole genome shotgun (WGS) entry which is preliminary data.</text>
</comment>
<accession>A0A218ZG52</accession>
<evidence type="ECO:0000256" key="1">
    <source>
        <dbReference type="ARBA" id="ARBA00007584"/>
    </source>
</evidence>
<protein>
    <recommendedName>
        <fullName evidence="7">OPA3 domain protein</fullName>
    </recommendedName>
</protein>
<feature type="compositionally biased region" description="Basic and acidic residues" evidence="4">
    <location>
        <begin position="66"/>
        <end position="99"/>
    </location>
</feature>
<gene>
    <name evidence="5" type="ORF">B2J93_7682</name>
</gene>
<keyword evidence="6" id="KW-1185">Reference proteome</keyword>
<comment type="similarity">
    <text evidence="1">Belongs to the OPA3 family.</text>
</comment>
<dbReference type="InterPro" id="IPR010754">
    <property type="entry name" value="OPA3-like"/>
</dbReference>
<keyword evidence="2 3" id="KW-0175">Coiled coil</keyword>
<reference evidence="5 6" key="1">
    <citation type="submission" date="2017-04" db="EMBL/GenBank/DDBJ databases">
        <title>Draft genome sequence of Marssonina coronaria NL1: causal agent of apple blotch.</title>
        <authorList>
            <person name="Cheng Q."/>
        </authorList>
    </citation>
    <scope>NUCLEOTIDE SEQUENCE [LARGE SCALE GENOMIC DNA]</scope>
    <source>
        <strain evidence="5 6">NL1</strain>
    </source>
</reference>
<organism evidence="5 6">
    <name type="scientific">Diplocarpon coronariae</name>
    <dbReference type="NCBI Taxonomy" id="2795749"/>
    <lineage>
        <taxon>Eukaryota</taxon>
        <taxon>Fungi</taxon>
        <taxon>Dikarya</taxon>
        <taxon>Ascomycota</taxon>
        <taxon>Pezizomycotina</taxon>
        <taxon>Leotiomycetes</taxon>
        <taxon>Helotiales</taxon>
        <taxon>Drepanopezizaceae</taxon>
        <taxon>Diplocarpon</taxon>
    </lineage>
</organism>
<dbReference type="GO" id="GO:0005739">
    <property type="term" value="C:mitochondrion"/>
    <property type="evidence" value="ECO:0007669"/>
    <property type="project" value="TreeGrafter"/>
</dbReference>
<evidence type="ECO:0000256" key="4">
    <source>
        <dbReference type="SAM" id="MobiDB-lite"/>
    </source>
</evidence>
<dbReference type="PANTHER" id="PTHR12499:SF0">
    <property type="entry name" value="OPTIC ATROPHY 3 PROTEIN"/>
    <property type="match status" value="1"/>
</dbReference>
<dbReference type="InParanoid" id="A0A218ZG52"/>
<dbReference type="Proteomes" id="UP000242519">
    <property type="component" value="Unassembled WGS sequence"/>
</dbReference>
<feature type="region of interest" description="Disordered" evidence="4">
    <location>
        <begin position="66"/>
        <end position="102"/>
    </location>
</feature>
<dbReference type="PANTHER" id="PTHR12499">
    <property type="entry name" value="OPTIC ATROPHY 3 PROTEIN OPA3"/>
    <property type="match status" value="1"/>
</dbReference>
<evidence type="ECO:0000313" key="5">
    <source>
        <dbReference type="EMBL" id="OWP06948.1"/>
    </source>
</evidence>
<evidence type="ECO:0008006" key="7">
    <source>
        <dbReference type="Google" id="ProtNLM"/>
    </source>
</evidence>
<evidence type="ECO:0000256" key="3">
    <source>
        <dbReference type="SAM" id="Coils"/>
    </source>
</evidence>
<dbReference type="OrthoDB" id="2129069at2759"/>
<evidence type="ECO:0000313" key="6">
    <source>
        <dbReference type="Proteomes" id="UP000242519"/>
    </source>
</evidence>
<dbReference type="GO" id="GO:0019216">
    <property type="term" value="P:regulation of lipid metabolic process"/>
    <property type="evidence" value="ECO:0007669"/>
    <property type="project" value="TreeGrafter"/>
</dbReference>
<sequence>MVPLPLFKFAALFVRHISKYGANYIKAQAHDHPKFRTYAARYGQHIHQLNMRLTVTLLKDSVAEKRAKEKAEAPTVKTEEQMRHDEAQKEKNAQREKAAQQEASKSVWRRKFRSLPEAKAVDLFADVIGDSFILLVAGGLIIYEYIRAKGKPDFNAEKIAELSRKLEELDFREKKLEQLEKEQDARVETLEQAIEVMRKASGKKTPPLPFSRS</sequence>
<proteinExistence type="inferred from homology"/>
<name>A0A218ZG52_9HELO</name>
<dbReference type="AlphaFoldDB" id="A0A218ZG52"/>